<reference evidence="2 3" key="1">
    <citation type="submission" date="2017-05" db="EMBL/GenBank/DDBJ databases">
        <authorList>
            <person name="Varghese N."/>
            <person name="Submissions S."/>
        </authorList>
    </citation>
    <scope>NUCLEOTIDE SEQUENCE [LARGE SCALE GENOMIC DNA]</scope>
    <source>
        <strain evidence="2 3">DSM 15360</strain>
    </source>
</reference>
<name>A0ABY1N6F2_9BACT</name>
<dbReference type="GO" id="GO:0032259">
    <property type="term" value="P:methylation"/>
    <property type="evidence" value="ECO:0007669"/>
    <property type="project" value="UniProtKB-KW"/>
</dbReference>
<dbReference type="Proteomes" id="UP001157915">
    <property type="component" value="Unassembled WGS sequence"/>
</dbReference>
<evidence type="ECO:0000313" key="3">
    <source>
        <dbReference type="Proteomes" id="UP001157915"/>
    </source>
</evidence>
<comment type="caution">
    <text evidence="2">The sequence shown here is derived from an EMBL/GenBank/DDBJ whole genome shotgun (WGS) entry which is preliminary data.</text>
</comment>
<keyword evidence="2" id="KW-0489">Methyltransferase</keyword>
<protein>
    <submittedName>
        <fullName evidence="2">Methyltransferase domain-containing protein</fullName>
    </submittedName>
</protein>
<dbReference type="EMBL" id="FXUA01000001">
    <property type="protein sequence ID" value="SMP01466.1"/>
    <property type="molecule type" value="Genomic_DNA"/>
</dbReference>
<evidence type="ECO:0000313" key="2">
    <source>
        <dbReference type="EMBL" id="SMP01466.1"/>
    </source>
</evidence>
<feature type="domain" description="Methyltransferase" evidence="1">
    <location>
        <begin position="41"/>
        <end position="124"/>
    </location>
</feature>
<organism evidence="2 3">
    <name type="scientific">Algoriphagus winogradskyi</name>
    <dbReference type="NCBI Taxonomy" id="237017"/>
    <lineage>
        <taxon>Bacteria</taxon>
        <taxon>Pseudomonadati</taxon>
        <taxon>Bacteroidota</taxon>
        <taxon>Cytophagia</taxon>
        <taxon>Cytophagales</taxon>
        <taxon>Cyclobacteriaceae</taxon>
        <taxon>Algoriphagus</taxon>
    </lineage>
</organism>
<accession>A0ABY1N6F2</accession>
<gene>
    <name evidence="2" type="ORF">SAMN06265367_10119</name>
</gene>
<sequence>MTEENINAFYPIKMQKLARTHWTPVEIALKASKFLTEDGRNKVLDLGSGSGKFCLVAALSCSAKIVGVERRENLVQLSRKISKNLALENLNFIHADLIDMDFSLYDSFYFFNSFEELINSHDKLDKDQELDEKAHQEYVLLLREKFDQAPAGSRVVTYCGECSEIPGSYRLVKSESKGKLNYWEKRI</sequence>
<dbReference type="GO" id="GO:0008168">
    <property type="term" value="F:methyltransferase activity"/>
    <property type="evidence" value="ECO:0007669"/>
    <property type="project" value="UniProtKB-KW"/>
</dbReference>
<dbReference type="Pfam" id="PF13847">
    <property type="entry name" value="Methyltransf_31"/>
    <property type="match status" value="1"/>
</dbReference>
<keyword evidence="3" id="KW-1185">Reference proteome</keyword>
<proteinExistence type="predicted"/>
<dbReference type="SUPFAM" id="SSF53335">
    <property type="entry name" value="S-adenosyl-L-methionine-dependent methyltransferases"/>
    <property type="match status" value="1"/>
</dbReference>
<dbReference type="InterPro" id="IPR025714">
    <property type="entry name" value="Methyltranfer_dom"/>
</dbReference>
<keyword evidence="2" id="KW-0808">Transferase</keyword>
<dbReference type="Gene3D" id="3.40.50.150">
    <property type="entry name" value="Vaccinia Virus protein VP39"/>
    <property type="match status" value="1"/>
</dbReference>
<dbReference type="CDD" id="cd02440">
    <property type="entry name" value="AdoMet_MTases"/>
    <property type="match status" value="1"/>
</dbReference>
<dbReference type="InterPro" id="IPR029063">
    <property type="entry name" value="SAM-dependent_MTases_sf"/>
</dbReference>
<evidence type="ECO:0000259" key="1">
    <source>
        <dbReference type="Pfam" id="PF13847"/>
    </source>
</evidence>